<evidence type="ECO:0000313" key="12">
    <source>
        <dbReference type="EMBL" id="CAA9478034.1"/>
    </source>
</evidence>
<evidence type="ECO:0000256" key="7">
    <source>
        <dbReference type="ARBA" id="ARBA00023244"/>
    </source>
</evidence>
<dbReference type="EC" id="2.5.1.61" evidence="5 9"/>
<dbReference type="InterPro" id="IPR022419">
    <property type="entry name" value="Porphobilin_deaminase_cofac_BS"/>
</dbReference>
<dbReference type="PRINTS" id="PR00151">
    <property type="entry name" value="PORPHBDMNASE"/>
</dbReference>
<dbReference type="PANTHER" id="PTHR11557:SF0">
    <property type="entry name" value="PORPHOBILINOGEN DEAMINASE"/>
    <property type="match status" value="1"/>
</dbReference>
<evidence type="ECO:0000256" key="2">
    <source>
        <dbReference type="ARBA" id="ARBA00002869"/>
    </source>
</evidence>
<dbReference type="FunFam" id="3.40.190.10:FF:000005">
    <property type="entry name" value="Porphobilinogen deaminase"/>
    <property type="match status" value="1"/>
</dbReference>
<evidence type="ECO:0000256" key="5">
    <source>
        <dbReference type="ARBA" id="ARBA00012655"/>
    </source>
</evidence>
<dbReference type="PROSITE" id="PS00533">
    <property type="entry name" value="PORPHOBILINOGEN_DEAM"/>
    <property type="match status" value="1"/>
</dbReference>
<evidence type="ECO:0000256" key="3">
    <source>
        <dbReference type="ARBA" id="ARBA00005638"/>
    </source>
</evidence>
<evidence type="ECO:0000256" key="6">
    <source>
        <dbReference type="ARBA" id="ARBA00022679"/>
    </source>
</evidence>
<dbReference type="InterPro" id="IPR036803">
    <property type="entry name" value="Porphobilinogen_deaminase_C_sf"/>
</dbReference>
<dbReference type="InterPro" id="IPR000860">
    <property type="entry name" value="HemC"/>
</dbReference>
<dbReference type="SUPFAM" id="SSF53850">
    <property type="entry name" value="Periplasmic binding protein-like II"/>
    <property type="match status" value="1"/>
</dbReference>
<dbReference type="EMBL" id="CADCVJ010000152">
    <property type="protein sequence ID" value="CAA9478034.1"/>
    <property type="molecule type" value="Genomic_DNA"/>
</dbReference>
<feature type="domain" description="Porphobilinogen deaminase N-terminal" evidence="10">
    <location>
        <begin position="2"/>
        <end position="193"/>
    </location>
</feature>
<name>A0A6J4RSG4_9ACTN</name>
<proteinExistence type="inferred from homology"/>
<dbReference type="InterPro" id="IPR022418">
    <property type="entry name" value="Porphobilinogen_deaminase_C"/>
</dbReference>
<evidence type="ECO:0000256" key="4">
    <source>
        <dbReference type="ARBA" id="ARBA00011245"/>
    </source>
</evidence>
<dbReference type="InterPro" id="IPR022417">
    <property type="entry name" value="Porphobilin_deaminase_N"/>
</dbReference>
<gene>
    <name evidence="12" type="ORF">AVDCRST_MAG38-1864</name>
</gene>
<comment type="catalytic activity">
    <reaction evidence="8">
        <text>4 porphobilinogen + H2O = hydroxymethylbilane + 4 NH4(+)</text>
        <dbReference type="Rhea" id="RHEA:13185"/>
        <dbReference type="ChEBI" id="CHEBI:15377"/>
        <dbReference type="ChEBI" id="CHEBI:28938"/>
        <dbReference type="ChEBI" id="CHEBI:57845"/>
        <dbReference type="ChEBI" id="CHEBI:58126"/>
        <dbReference type="EC" id="2.5.1.61"/>
    </reaction>
</comment>
<sequence length="287" mass="29077">MGTRGSALALAQATTVAERIEGAELVPIVTSGDVRRDAGDKGRWVGALERALLAGEIDVAIHSAKDVPGVLADGCELIAAPQRAAATDVLVGAESLSALPAGARVGTSALRRRAQLLATRPDLEVVELRGNVDTRLAKLRAGEADALVLARAGLDRLGIVHGFPMAELDGELFVPAPGQGILALEARAGDADAANAVASVNDAGAFAALSAERAAVRVLEASCDTPVGAHARPLTEGGFALRGFAGLPDGSEWLIDELAGDSGELLGNRMLAAGAGELLARATAMAH</sequence>
<keyword evidence="7" id="KW-0627">Porphyrin biosynthesis</keyword>
<dbReference type="AlphaFoldDB" id="A0A6J4RSG4"/>
<organism evidence="12">
    <name type="scientific">uncultured Solirubrobacteraceae bacterium</name>
    <dbReference type="NCBI Taxonomy" id="1162706"/>
    <lineage>
        <taxon>Bacteria</taxon>
        <taxon>Bacillati</taxon>
        <taxon>Actinomycetota</taxon>
        <taxon>Thermoleophilia</taxon>
        <taxon>Solirubrobacterales</taxon>
        <taxon>Solirubrobacteraceae</taxon>
        <taxon>environmental samples</taxon>
    </lineage>
</organism>
<protein>
    <recommendedName>
        <fullName evidence="5 9">Hydroxymethylbilane synthase</fullName>
        <ecNumber evidence="5 9">2.5.1.61</ecNumber>
    </recommendedName>
</protein>
<accession>A0A6J4RSG4</accession>
<reference evidence="12" key="1">
    <citation type="submission" date="2020-02" db="EMBL/GenBank/DDBJ databases">
        <authorList>
            <person name="Meier V. D."/>
        </authorList>
    </citation>
    <scope>NUCLEOTIDE SEQUENCE</scope>
    <source>
        <strain evidence="12">AVDCRST_MAG38</strain>
    </source>
</reference>
<comment type="cofactor">
    <cofactor evidence="1">
        <name>dipyrromethane</name>
        <dbReference type="ChEBI" id="CHEBI:60342"/>
    </cofactor>
</comment>
<comment type="subunit">
    <text evidence="4">Monomer.</text>
</comment>
<evidence type="ECO:0000256" key="9">
    <source>
        <dbReference type="NCBIfam" id="TIGR00212"/>
    </source>
</evidence>
<keyword evidence="6 12" id="KW-0808">Transferase</keyword>
<feature type="domain" description="Porphobilinogen deaminase C-terminal" evidence="11">
    <location>
        <begin position="209"/>
        <end position="255"/>
    </location>
</feature>
<dbReference type="GO" id="GO:0005737">
    <property type="term" value="C:cytoplasm"/>
    <property type="evidence" value="ECO:0007669"/>
    <property type="project" value="UniProtKB-UniRule"/>
</dbReference>
<dbReference type="Gene3D" id="3.30.160.40">
    <property type="entry name" value="Porphobilinogen deaminase, C-terminal domain"/>
    <property type="match status" value="1"/>
</dbReference>
<evidence type="ECO:0000259" key="11">
    <source>
        <dbReference type="Pfam" id="PF03900"/>
    </source>
</evidence>
<dbReference type="GO" id="GO:0006783">
    <property type="term" value="P:heme biosynthetic process"/>
    <property type="evidence" value="ECO:0007669"/>
    <property type="project" value="TreeGrafter"/>
</dbReference>
<comment type="function">
    <text evidence="2">Tetrapolymerization of the monopyrrole PBG into the hydroxymethylbilane pre-uroporphyrinogen in several discrete steps.</text>
</comment>
<dbReference type="Pfam" id="PF01379">
    <property type="entry name" value="Porphobil_deam"/>
    <property type="match status" value="1"/>
</dbReference>
<dbReference type="NCBIfam" id="TIGR00212">
    <property type="entry name" value="hemC"/>
    <property type="match status" value="1"/>
</dbReference>
<dbReference type="Gene3D" id="3.40.190.10">
    <property type="entry name" value="Periplasmic binding protein-like II"/>
    <property type="match status" value="2"/>
</dbReference>
<dbReference type="PANTHER" id="PTHR11557">
    <property type="entry name" value="PORPHOBILINOGEN DEAMINASE"/>
    <property type="match status" value="1"/>
</dbReference>
<dbReference type="Pfam" id="PF03900">
    <property type="entry name" value="Porphobil_deamC"/>
    <property type="match status" value="1"/>
</dbReference>
<evidence type="ECO:0000259" key="10">
    <source>
        <dbReference type="Pfam" id="PF01379"/>
    </source>
</evidence>
<dbReference type="PIRSF" id="PIRSF001438">
    <property type="entry name" value="4pyrrol_synth_OHMeBilane_synth"/>
    <property type="match status" value="1"/>
</dbReference>
<evidence type="ECO:0000256" key="1">
    <source>
        <dbReference type="ARBA" id="ARBA00001916"/>
    </source>
</evidence>
<dbReference type="SUPFAM" id="SSF54782">
    <property type="entry name" value="Porphobilinogen deaminase (hydroxymethylbilane synthase), C-terminal domain"/>
    <property type="match status" value="1"/>
</dbReference>
<evidence type="ECO:0000256" key="8">
    <source>
        <dbReference type="ARBA" id="ARBA00048169"/>
    </source>
</evidence>
<comment type="similarity">
    <text evidence="3">Belongs to the HMBS family.</text>
</comment>
<dbReference type="GO" id="GO:0004418">
    <property type="term" value="F:hydroxymethylbilane synthase activity"/>
    <property type="evidence" value="ECO:0007669"/>
    <property type="project" value="UniProtKB-UniRule"/>
</dbReference>